<reference evidence="10" key="2">
    <citation type="submission" date="2025-08" db="UniProtKB">
        <authorList>
            <consortium name="RefSeq"/>
        </authorList>
    </citation>
    <scope>IDENTIFICATION</scope>
    <source>
        <tissue evidence="10">Leaf</tissue>
    </source>
</reference>
<sequence length="544" mass="63353">MDLLVTKGGPKNMKTTFLHILEKKLTMMMNTNHIFIKFGSFLASIMFVRAMYEQYLPHRWRGSIYSFLYQYIHRFVTTFSPYLQITVDEYTGERFNRCEAYTTIETYLSEKASEQARRFKGSFVKDGKTLVLGLANNEEVIDEYQGVKVWWKCRKSVSRSQTINIYPGTNEKRHFELTFHGRHRKLISESYMNYILEEGKAITIRKRQRKLFTNIKEQKGPNNNSRWTLWSHVEFKHPASFDTIGMDEAKKKYIMNDLLRFSNAKEYYAKIGKPWKRGYLLYGPPGTGKSTMIVAIANLLEYDIYDLELTTVVDNTQLRRLLIETSNKSIIVIEDIDCSLDLTGKRTPKAEKDKDKGKEIEEDKDKVIRKMKLEPVGERKKSEVTLSGLLNIVDGIWSAVGEERLIIFTTNHIDKLDKALIRKGRMDVHIELSHCCFESFKVLANNYLDLTSHSLFETIKTLLEETKMNPADVAENLMPKSLELDVDTCLQNLVKALQNSKIDDRLKEQRKNEKAKIEEERKAEQEEKANAQKLKNQVESLNKP</sequence>
<dbReference type="Gene3D" id="6.10.280.40">
    <property type="match status" value="1"/>
</dbReference>
<feature type="region of interest" description="Disordered" evidence="7">
    <location>
        <begin position="507"/>
        <end position="544"/>
    </location>
</feature>
<evidence type="ECO:0000256" key="1">
    <source>
        <dbReference type="ARBA" id="ARBA00001946"/>
    </source>
</evidence>
<evidence type="ECO:0000256" key="3">
    <source>
        <dbReference type="ARBA" id="ARBA00022801"/>
    </source>
</evidence>
<protein>
    <submittedName>
        <fullName evidence="10">AAA-ATPase At3g28580</fullName>
    </submittedName>
</protein>
<dbReference type="AlphaFoldDB" id="A0A9R0K2I6"/>
<dbReference type="SUPFAM" id="SSF52540">
    <property type="entry name" value="P-loop containing nucleoside triphosphate hydrolases"/>
    <property type="match status" value="1"/>
</dbReference>
<dbReference type="InterPro" id="IPR003959">
    <property type="entry name" value="ATPase_AAA_core"/>
</dbReference>
<dbReference type="GeneID" id="110795377"/>
<evidence type="ECO:0000259" key="8">
    <source>
        <dbReference type="SMART" id="SM00382"/>
    </source>
</evidence>
<dbReference type="PROSITE" id="PS00674">
    <property type="entry name" value="AAA"/>
    <property type="match status" value="1"/>
</dbReference>
<dbReference type="Pfam" id="PF14363">
    <property type="entry name" value="AAA_assoc"/>
    <property type="match status" value="1"/>
</dbReference>
<keyword evidence="6" id="KW-0547">Nucleotide-binding</keyword>
<dbReference type="InterPro" id="IPR003960">
    <property type="entry name" value="ATPase_AAA_CS"/>
</dbReference>
<evidence type="ECO:0000313" key="10">
    <source>
        <dbReference type="RefSeq" id="XP_021856075.1"/>
    </source>
</evidence>
<gene>
    <name evidence="10" type="primary">LOC110795377</name>
</gene>
<feature type="domain" description="AAA+ ATPase" evidence="8">
    <location>
        <begin position="275"/>
        <end position="434"/>
    </location>
</feature>
<reference evidence="9" key="1">
    <citation type="journal article" date="2021" name="Nat. Commun.">
        <title>Genomic analyses provide insights into spinach domestication and the genetic basis of agronomic traits.</title>
        <authorList>
            <person name="Cai X."/>
            <person name="Sun X."/>
            <person name="Xu C."/>
            <person name="Sun H."/>
            <person name="Wang X."/>
            <person name="Ge C."/>
            <person name="Zhang Z."/>
            <person name="Wang Q."/>
            <person name="Fei Z."/>
            <person name="Jiao C."/>
            <person name="Wang Q."/>
        </authorList>
    </citation>
    <scope>NUCLEOTIDE SEQUENCE [LARGE SCALE GENOMIC DNA]</scope>
    <source>
        <strain evidence="9">cv. Varoflay</strain>
    </source>
</reference>
<dbReference type="OrthoDB" id="10251412at2759"/>
<comment type="catalytic activity">
    <reaction evidence="5">
        <text>ATP + H2O = ADP + phosphate + H(+)</text>
        <dbReference type="Rhea" id="RHEA:13065"/>
        <dbReference type="ChEBI" id="CHEBI:15377"/>
        <dbReference type="ChEBI" id="CHEBI:15378"/>
        <dbReference type="ChEBI" id="CHEBI:30616"/>
        <dbReference type="ChEBI" id="CHEBI:43474"/>
        <dbReference type="ChEBI" id="CHEBI:456216"/>
    </reaction>
</comment>
<dbReference type="Pfam" id="PF00004">
    <property type="entry name" value="AAA"/>
    <property type="match status" value="1"/>
</dbReference>
<dbReference type="PANTHER" id="PTHR23070">
    <property type="entry name" value="BCS1 AAA-TYPE ATPASE"/>
    <property type="match status" value="1"/>
</dbReference>
<keyword evidence="4" id="KW-0460">Magnesium</keyword>
<proteinExistence type="inferred from homology"/>
<dbReference type="SMART" id="SM00382">
    <property type="entry name" value="AAA"/>
    <property type="match status" value="1"/>
</dbReference>
<dbReference type="KEGG" id="soe:110795377"/>
<dbReference type="InterPro" id="IPR050747">
    <property type="entry name" value="Mitochondrial_chaperone_BCS1"/>
</dbReference>
<keyword evidence="6" id="KW-0067">ATP-binding</keyword>
<feature type="compositionally biased region" description="Basic and acidic residues" evidence="7">
    <location>
        <begin position="507"/>
        <end position="530"/>
    </location>
</feature>
<evidence type="ECO:0000256" key="2">
    <source>
        <dbReference type="ARBA" id="ARBA00007448"/>
    </source>
</evidence>
<organism evidence="9 10">
    <name type="scientific">Spinacia oleracea</name>
    <name type="common">Spinach</name>
    <dbReference type="NCBI Taxonomy" id="3562"/>
    <lineage>
        <taxon>Eukaryota</taxon>
        <taxon>Viridiplantae</taxon>
        <taxon>Streptophyta</taxon>
        <taxon>Embryophyta</taxon>
        <taxon>Tracheophyta</taxon>
        <taxon>Spermatophyta</taxon>
        <taxon>Magnoliopsida</taxon>
        <taxon>eudicotyledons</taxon>
        <taxon>Gunneridae</taxon>
        <taxon>Pentapetalae</taxon>
        <taxon>Caryophyllales</taxon>
        <taxon>Chenopodiaceae</taxon>
        <taxon>Chenopodioideae</taxon>
        <taxon>Anserineae</taxon>
        <taxon>Spinacia</taxon>
    </lineage>
</organism>
<dbReference type="InterPro" id="IPR027417">
    <property type="entry name" value="P-loop_NTPase"/>
</dbReference>
<dbReference type="GO" id="GO:0016887">
    <property type="term" value="F:ATP hydrolysis activity"/>
    <property type="evidence" value="ECO:0007669"/>
    <property type="project" value="InterPro"/>
</dbReference>
<keyword evidence="9" id="KW-1185">Reference proteome</keyword>
<dbReference type="Pfam" id="PF25568">
    <property type="entry name" value="AAA_lid_At3g28540"/>
    <property type="match status" value="1"/>
</dbReference>
<name>A0A9R0K2I6_SPIOL</name>
<comment type="similarity">
    <text evidence="2">Belongs to the AAA ATPase family. BCS1 subfamily.</text>
</comment>
<keyword evidence="3" id="KW-0378">Hydrolase</keyword>
<dbReference type="GO" id="GO:0006950">
    <property type="term" value="P:response to stress"/>
    <property type="evidence" value="ECO:0007669"/>
    <property type="project" value="UniProtKB-ARBA"/>
</dbReference>
<dbReference type="InterPro" id="IPR003593">
    <property type="entry name" value="AAA+_ATPase"/>
</dbReference>
<dbReference type="GO" id="GO:0005524">
    <property type="term" value="F:ATP binding"/>
    <property type="evidence" value="ECO:0007669"/>
    <property type="project" value="UniProtKB-KW"/>
</dbReference>
<evidence type="ECO:0000256" key="5">
    <source>
        <dbReference type="ARBA" id="ARBA00049360"/>
    </source>
</evidence>
<dbReference type="Gene3D" id="3.40.50.300">
    <property type="entry name" value="P-loop containing nucleotide triphosphate hydrolases"/>
    <property type="match status" value="1"/>
</dbReference>
<dbReference type="RefSeq" id="XP_021856075.1">
    <property type="nucleotide sequence ID" value="XM_022000383.2"/>
</dbReference>
<dbReference type="InterPro" id="IPR025753">
    <property type="entry name" value="AAA_N_dom"/>
</dbReference>
<evidence type="ECO:0000313" key="9">
    <source>
        <dbReference type="Proteomes" id="UP000813463"/>
    </source>
</evidence>
<dbReference type="Proteomes" id="UP000813463">
    <property type="component" value="Chromosome 1"/>
</dbReference>
<evidence type="ECO:0000256" key="7">
    <source>
        <dbReference type="SAM" id="MobiDB-lite"/>
    </source>
</evidence>
<accession>A0A9R0K2I6</accession>
<evidence type="ECO:0000256" key="6">
    <source>
        <dbReference type="RuleBase" id="RU003651"/>
    </source>
</evidence>
<comment type="cofactor">
    <cofactor evidence="1">
        <name>Mg(2+)</name>
        <dbReference type="ChEBI" id="CHEBI:18420"/>
    </cofactor>
</comment>
<evidence type="ECO:0000256" key="4">
    <source>
        <dbReference type="ARBA" id="ARBA00022842"/>
    </source>
</evidence>
<dbReference type="InterPro" id="IPR058017">
    <property type="entry name" value="At3g28540-like_C"/>
</dbReference>